<dbReference type="Proteomes" id="UP000253769">
    <property type="component" value="Unassembled WGS sequence"/>
</dbReference>
<dbReference type="InterPro" id="IPR024930">
    <property type="entry name" value="Skp_dom_sf"/>
</dbReference>
<dbReference type="Gene3D" id="3.30.910.20">
    <property type="entry name" value="Skp domain"/>
    <property type="match status" value="1"/>
</dbReference>
<dbReference type="EMBL" id="QQOH01000005">
    <property type="protein sequence ID" value="RDE18520.1"/>
    <property type="molecule type" value="Genomic_DNA"/>
</dbReference>
<evidence type="ECO:0000256" key="3">
    <source>
        <dbReference type="SAM" id="Coils"/>
    </source>
</evidence>
<evidence type="ECO:0000313" key="5">
    <source>
        <dbReference type="EMBL" id="RDE18520.1"/>
    </source>
</evidence>
<dbReference type="GO" id="GO:0050821">
    <property type="term" value="P:protein stabilization"/>
    <property type="evidence" value="ECO:0007669"/>
    <property type="project" value="TreeGrafter"/>
</dbReference>
<evidence type="ECO:0000256" key="1">
    <source>
        <dbReference type="ARBA" id="ARBA00009091"/>
    </source>
</evidence>
<feature type="signal peptide" evidence="4">
    <location>
        <begin position="1"/>
        <end position="20"/>
    </location>
</feature>
<dbReference type="PANTHER" id="PTHR35089">
    <property type="entry name" value="CHAPERONE PROTEIN SKP"/>
    <property type="match status" value="1"/>
</dbReference>
<name>A0A369W950_9GAMM</name>
<feature type="coiled-coil region" evidence="3">
    <location>
        <begin position="43"/>
        <end position="70"/>
    </location>
</feature>
<keyword evidence="2 4" id="KW-0732">Signal</keyword>
<dbReference type="OrthoDB" id="5702594at2"/>
<sequence length="165" mass="18682">MKALKMVLLAALLLPGLALAETKIAVLDMEAALSATKQAGVLRDKLKQEFSAEENQLRQMSEEGNALKAKLEKENSFLSDADRRQLLGQIQKKFQEFQTLGNQLKQQRLAREQAFLVEMRPQIESILKELVKNREIDIILNRKSAVFVDPKLDLTPVIAEELNKL</sequence>
<dbReference type="GO" id="GO:0051082">
    <property type="term" value="F:unfolded protein binding"/>
    <property type="evidence" value="ECO:0007669"/>
    <property type="project" value="InterPro"/>
</dbReference>
<evidence type="ECO:0000256" key="4">
    <source>
        <dbReference type="SAM" id="SignalP"/>
    </source>
</evidence>
<keyword evidence="6" id="KW-1185">Reference proteome</keyword>
<gene>
    <name evidence="5" type="ORF">DV711_17930</name>
</gene>
<dbReference type="SUPFAM" id="SSF111384">
    <property type="entry name" value="OmpH-like"/>
    <property type="match status" value="1"/>
</dbReference>
<organism evidence="5 6">
    <name type="scientific">Motiliproteus coralliicola</name>
    <dbReference type="NCBI Taxonomy" id="2283196"/>
    <lineage>
        <taxon>Bacteria</taxon>
        <taxon>Pseudomonadati</taxon>
        <taxon>Pseudomonadota</taxon>
        <taxon>Gammaproteobacteria</taxon>
        <taxon>Oceanospirillales</taxon>
        <taxon>Oceanospirillaceae</taxon>
        <taxon>Motiliproteus</taxon>
    </lineage>
</organism>
<reference evidence="5 6" key="1">
    <citation type="submission" date="2018-07" db="EMBL/GenBank/DDBJ databases">
        <title>Motiliproteus coralliicola sp. nov., a bacterium isolated from Coral.</title>
        <authorList>
            <person name="Wang G."/>
        </authorList>
    </citation>
    <scope>NUCLEOTIDE SEQUENCE [LARGE SCALE GENOMIC DNA]</scope>
    <source>
        <strain evidence="5 6">C34</strain>
    </source>
</reference>
<feature type="chain" id="PRO_5016910418" evidence="4">
    <location>
        <begin position="21"/>
        <end position="165"/>
    </location>
</feature>
<protein>
    <submittedName>
        <fullName evidence="5">OmpH family outer membrane protein</fullName>
    </submittedName>
</protein>
<dbReference type="AlphaFoldDB" id="A0A369W950"/>
<proteinExistence type="inferred from homology"/>
<dbReference type="GO" id="GO:0005829">
    <property type="term" value="C:cytosol"/>
    <property type="evidence" value="ECO:0007669"/>
    <property type="project" value="TreeGrafter"/>
</dbReference>
<comment type="caution">
    <text evidence="5">The sequence shown here is derived from an EMBL/GenBank/DDBJ whole genome shotgun (WGS) entry which is preliminary data.</text>
</comment>
<dbReference type="PANTHER" id="PTHR35089:SF1">
    <property type="entry name" value="CHAPERONE PROTEIN SKP"/>
    <property type="match status" value="1"/>
</dbReference>
<evidence type="ECO:0000256" key="2">
    <source>
        <dbReference type="ARBA" id="ARBA00022729"/>
    </source>
</evidence>
<dbReference type="Pfam" id="PF03938">
    <property type="entry name" value="OmpH"/>
    <property type="match status" value="1"/>
</dbReference>
<evidence type="ECO:0000313" key="6">
    <source>
        <dbReference type="Proteomes" id="UP000253769"/>
    </source>
</evidence>
<dbReference type="InterPro" id="IPR005632">
    <property type="entry name" value="Chaperone_Skp"/>
</dbReference>
<accession>A0A369W950</accession>
<keyword evidence="3" id="KW-0175">Coiled coil</keyword>
<dbReference type="SMART" id="SM00935">
    <property type="entry name" value="OmpH"/>
    <property type="match status" value="1"/>
</dbReference>
<comment type="similarity">
    <text evidence="1">Belongs to the Skp family.</text>
</comment>